<accession>A0A9Q3IH42</accession>
<keyword evidence="2" id="KW-1185">Reference proteome</keyword>
<dbReference type="OrthoDB" id="3344688at2759"/>
<organism evidence="1 2">
    <name type="scientific">Austropuccinia psidii MF-1</name>
    <dbReference type="NCBI Taxonomy" id="1389203"/>
    <lineage>
        <taxon>Eukaryota</taxon>
        <taxon>Fungi</taxon>
        <taxon>Dikarya</taxon>
        <taxon>Basidiomycota</taxon>
        <taxon>Pucciniomycotina</taxon>
        <taxon>Pucciniomycetes</taxon>
        <taxon>Pucciniales</taxon>
        <taxon>Sphaerophragmiaceae</taxon>
        <taxon>Austropuccinia</taxon>
    </lineage>
</organism>
<dbReference type="CDD" id="cd09272">
    <property type="entry name" value="RNase_HI_RT_Ty1"/>
    <property type="match status" value="1"/>
</dbReference>
<evidence type="ECO:0008006" key="3">
    <source>
        <dbReference type="Google" id="ProtNLM"/>
    </source>
</evidence>
<sequence length="100" mass="11105">MALSFAAKACMWVTQGLSKVAGHFTPILLSDNKAAIKIAGDSGSNKNSRHIKREFHMTNELLVTNQIKLKWVGTTEQLADIMTKSLGRNKVDSFCEKILR</sequence>
<comment type="caution">
    <text evidence="1">The sequence shown here is derived from an EMBL/GenBank/DDBJ whole genome shotgun (WGS) entry which is preliminary data.</text>
</comment>
<protein>
    <recommendedName>
        <fullName evidence="3">Copia protein</fullName>
    </recommendedName>
</protein>
<dbReference type="AlphaFoldDB" id="A0A9Q3IH42"/>
<evidence type="ECO:0000313" key="2">
    <source>
        <dbReference type="Proteomes" id="UP000765509"/>
    </source>
</evidence>
<reference evidence="1" key="1">
    <citation type="submission" date="2021-03" db="EMBL/GenBank/DDBJ databases">
        <title>Draft genome sequence of rust myrtle Austropuccinia psidii MF-1, a brazilian biotype.</title>
        <authorList>
            <person name="Quecine M.C."/>
            <person name="Pachon D.M.R."/>
            <person name="Bonatelli M.L."/>
            <person name="Correr F.H."/>
            <person name="Franceschini L.M."/>
            <person name="Leite T.F."/>
            <person name="Margarido G.R.A."/>
            <person name="Almeida C.A."/>
            <person name="Ferrarezi J.A."/>
            <person name="Labate C.A."/>
        </authorList>
    </citation>
    <scope>NUCLEOTIDE SEQUENCE</scope>
    <source>
        <strain evidence="1">MF-1</strain>
    </source>
</reference>
<dbReference type="Proteomes" id="UP000765509">
    <property type="component" value="Unassembled WGS sequence"/>
</dbReference>
<name>A0A9Q3IH42_9BASI</name>
<proteinExistence type="predicted"/>
<gene>
    <name evidence="1" type="ORF">O181_078600</name>
</gene>
<dbReference type="EMBL" id="AVOT02043448">
    <property type="protein sequence ID" value="MBW0538885.1"/>
    <property type="molecule type" value="Genomic_DNA"/>
</dbReference>
<evidence type="ECO:0000313" key="1">
    <source>
        <dbReference type="EMBL" id="MBW0538885.1"/>
    </source>
</evidence>